<dbReference type="EMBL" id="BX284605">
    <property type="protein sequence ID" value="CCD65235.1"/>
    <property type="molecule type" value="Genomic_DNA"/>
</dbReference>
<gene>
    <name evidence="3 5" type="ORF">C18G1.8</name>
    <name evidence="3" type="ORF">CELE_C18G1.8</name>
</gene>
<protein>
    <submittedName>
        <fullName evidence="3">L-Fucosyltransferase</fullName>
    </submittedName>
</protein>
<dbReference type="Pfam" id="PF01531">
    <property type="entry name" value="Glyco_transf_11"/>
    <property type="match status" value="1"/>
</dbReference>
<accession>O61922</accession>
<keyword evidence="2" id="KW-0808">Transferase</keyword>
<dbReference type="CDD" id="cd11301">
    <property type="entry name" value="Fut1_Fut2_like"/>
    <property type="match status" value="1"/>
</dbReference>
<dbReference type="Proteomes" id="UP000001940">
    <property type="component" value="Chromosome V"/>
</dbReference>
<reference evidence="3 4" key="1">
    <citation type="journal article" date="1998" name="Science">
        <title>Genome sequence of the nematode C. elegans: a platform for investigating biology.</title>
        <authorList>
            <consortium name="The C. elegans sequencing consortium"/>
            <person name="Sulson J.E."/>
            <person name="Waterston R."/>
        </authorList>
    </citation>
    <scope>NUCLEOTIDE SEQUENCE [LARGE SCALE GENOMIC DNA]</scope>
    <source>
        <strain evidence="3 4">Bristol N2</strain>
    </source>
</reference>
<proteinExistence type="predicted"/>
<dbReference type="WormBase" id="C18G1.8">
    <property type="protein sequence ID" value="CE44410"/>
    <property type="gene ID" value="WBGene00015986"/>
</dbReference>
<evidence type="ECO:0000256" key="1">
    <source>
        <dbReference type="ARBA" id="ARBA00022676"/>
    </source>
</evidence>
<dbReference type="PaxDb" id="6239-C18G1.8"/>
<dbReference type="STRING" id="6239.C18G1.8.1"/>
<dbReference type="PANTHER" id="PTHR22898">
    <property type="entry name" value="UNCHARACTERIZED GLYCOSOL TRANSFERASE-RELATED"/>
    <property type="match status" value="1"/>
</dbReference>
<dbReference type="UCSC" id="C18G1.8">
    <property type="organism name" value="c. elegans"/>
</dbReference>
<name>O61922_CAEEL</name>
<evidence type="ECO:0000256" key="2">
    <source>
        <dbReference type="ARBA" id="ARBA00022679"/>
    </source>
</evidence>
<dbReference type="GeneID" id="182798"/>
<dbReference type="FunCoup" id="O61922">
    <property type="interactions" value="3"/>
</dbReference>
<dbReference type="OMA" id="YSKNHCD"/>
<dbReference type="GO" id="GO:0008107">
    <property type="term" value="F:galactoside 2-alpha-L-fucosyltransferase activity"/>
    <property type="evidence" value="ECO:0007669"/>
    <property type="project" value="InterPro"/>
</dbReference>
<dbReference type="RefSeq" id="NP_504281.2">
    <property type="nucleotide sequence ID" value="NM_071880.4"/>
</dbReference>
<dbReference type="CTD" id="182798"/>
<evidence type="ECO:0000313" key="5">
    <source>
        <dbReference type="WormBase" id="C18G1.8"/>
    </source>
</evidence>
<dbReference type="eggNOG" id="ENOG502SVMQ">
    <property type="taxonomic scope" value="Eukaryota"/>
</dbReference>
<dbReference type="InterPro" id="IPR052501">
    <property type="entry name" value="Alpha-1-2_FucT"/>
</dbReference>
<dbReference type="AlphaFoldDB" id="O61922"/>
<dbReference type="HOGENOM" id="CLU_038305_0_0_1"/>
<dbReference type="AGR" id="WB:WBGene00015986"/>
<keyword evidence="1" id="KW-0328">Glycosyltransferase</keyword>
<evidence type="ECO:0000313" key="4">
    <source>
        <dbReference type="Proteomes" id="UP000001940"/>
    </source>
</evidence>
<dbReference type="CAZy" id="GT11">
    <property type="family name" value="Glycosyltransferase Family 11"/>
</dbReference>
<dbReference type="PANTHER" id="PTHR22898:SF3">
    <property type="entry name" value="ALPHA-1,2-FUCOSYLTRANSFERASE-RELATED"/>
    <property type="match status" value="1"/>
</dbReference>
<sequence length="310" mass="35724">MLNFQPFILKSTYLAGYHRGNNIFEMASLLGISRVLNRTATFFVGNKDYLKMLNRVNETLPGLVDQFLIINGTVPPCARNTTFGTRCCVYEDPRVLANIDDQYLHITGIFLQSWKYFSNMKDELTGYLKKSGAKFGFLPKSDKNTHVNCVHVRKGDFQAVGFATADLKFVRSAIRFIEKKEKPKNLKQVAVLFGDNLEFLKSVINDYIFSNQTPHKKTNSTHFISQNMPADDLIYSKNHCDSVLISSPHSTFGWWIGYFSKGNKVYYMDIRETNDRVYRHGQLLPYDYFLPHWTPLKYASDNATVIESRK</sequence>
<dbReference type="KEGG" id="cel:CELE_C18G1.8"/>
<dbReference type="GO" id="GO:0005975">
    <property type="term" value="P:carbohydrate metabolic process"/>
    <property type="evidence" value="ECO:0007669"/>
    <property type="project" value="InterPro"/>
</dbReference>
<evidence type="ECO:0000313" key="3">
    <source>
        <dbReference type="EMBL" id="CCD65235.1"/>
    </source>
</evidence>
<dbReference type="GO" id="GO:0016020">
    <property type="term" value="C:membrane"/>
    <property type="evidence" value="ECO:0007669"/>
    <property type="project" value="InterPro"/>
</dbReference>
<dbReference type="OrthoDB" id="5854901at2759"/>
<dbReference type="InParanoid" id="O61922"/>
<dbReference type="InterPro" id="IPR002516">
    <property type="entry name" value="Glyco_trans_11"/>
</dbReference>
<dbReference type="PhylomeDB" id="O61922"/>
<organism evidence="3 4">
    <name type="scientific">Caenorhabditis elegans</name>
    <dbReference type="NCBI Taxonomy" id="6239"/>
    <lineage>
        <taxon>Eukaryota</taxon>
        <taxon>Metazoa</taxon>
        <taxon>Ecdysozoa</taxon>
        <taxon>Nematoda</taxon>
        <taxon>Chromadorea</taxon>
        <taxon>Rhabditida</taxon>
        <taxon>Rhabditina</taxon>
        <taxon>Rhabditomorpha</taxon>
        <taxon>Rhabditoidea</taxon>
        <taxon>Rhabditidae</taxon>
        <taxon>Peloderinae</taxon>
        <taxon>Caenorhabditis</taxon>
    </lineage>
</organism>
<keyword evidence="4" id="KW-1185">Reference proteome</keyword>